<dbReference type="KEGG" id="mbe:MBM_01521"/>
<feature type="region of interest" description="Disordered" evidence="1">
    <location>
        <begin position="127"/>
        <end position="149"/>
    </location>
</feature>
<dbReference type="Proteomes" id="UP000006753">
    <property type="component" value="Unassembled WGS sequence"/>
</dbReference>
<gene>
    <name evidence="2" type="ORF">MBM_01521</name>
</gene>
<sequence>MCIYTYPRSPLSPFPPFPPFSLLTTRNPKHTGILYSHVGPFGTKVEDWSEKLMVQAAKEALFPVTSSELHLNPTAQSSAVDSQQVLRTRWSNQAESNGNGSSGNQAFTRRITTMLVSLLTYHALSSPCPGPGPGPGPGPASGEETRLAY</sequence>
<dbReference type="EMBL" id="JH921429">
    <property type="protein sequence ID" value="EKD20839.1"/>
    <property type="molecule type" value="Genomic_DNA"/>
</dbReference>
<evidence type="ECO:0000256" key="1">
    <source>
        <dbReference type="SAM" id="MobiDB-lite"/>
    </source>
</evidence>
<dbReference type="HOGENOM" id="CLU_1750080_0_0_1"/>
<keyword evidence="3" id="KW-1185">Reference proteome</keyword>
<protein>
    <submittedName>
        <fullName evidence="2">Uncharacterized protein</fullName>
    </submittedName>
</protein>
<evidence type="ECO:0000313" key="3">
    <source>
        <dbReference type="Proteomes" id="UP000006753"/>
    </source>
</evidence>
<feature type="compositionally biased region" description="Pro residues" evidence="1">
    <location>
        <begin position="128"/>
        <end position="138"/>
    </location>
</feature>
<reference evidence="2 3" key="1">
    <citation type="journal article" date="2012" name="BMC Genomics">
        <title>Sequencing the genome of Marssonina brunnea reveals fungus-poplar co-evolution.</title>
        <authorList>
            <person name="Zhu S."/>
            <person name="Cao Y.-Z."/>
            <person name="Jiang C."/>
            <person name="Tan B.-Y."/>
            <person name="Wang Z."/>
            <person name="Feng S."/>
            <person name="Zhang L."/>
            <person name="Su X.-H."/>
            <person name="Brejova B."/>
            <person name="Vinar T."/>
            <person name="Xu M."/>
            <person name="Wang M.-X."/>
            <person name="Zhang S.-G."/>
            <person name="Huang M.-R."/>
            <person name="Wu R."/>
            <person name="Zhou Y."/>
        </authorList>
    </citation>
    <scope>NUCLEOTIDE SEQUENCE [LARGE SCALE GENOMIC DNA]</scope>
    <source>
        <strain evidence="2 3">MB_m1</strain>
    </source>
</reference>
<proteinExistence type="predicted"/>
<dbReference type="InParanoid" id="K1Y6L5"/>
<accession>K1Y6L5</accession>
<evidence type="ECO:0000313" key="2">
    <source>
        <dbReference type="EMBL" id="EKD20839.1"/>
    </source>
</evidence>
<dbReference type="AlphaFoldDB" id="K1Y6L5"/>
<name>K1Y6L5_MARBU</name>
<organism evidence="2 3">
    <name type="scientific">Marssonina brunnea f. sp. multigermtubi (strain MB_m1)</name>
    <name type="common">Marssonina leaf spot fungus</name>
    <dbReference type="NCBI Taxonomy" id="1072389"/>
    <lineage>
        <taxon>Eukaryota</taxon>
        <taxon>Fungi</taxon>
        <taxon>Dikarya</taxon>
        <taxon>Ascomycota</taxon>
        <taxon>Pezizomycotina</taxon>
        <taxon>Leotiomycetes</taxon>
        <taxon>Helotiales</taxon>
        <taxon>Drepanopezizaceae</taxon>
        <taxon>Drepanopeziza</taxon>
    </lineage>
</organism>